<proteinExistence type="predicted"/>
<accession>A0ACD1DW21</accession>
<evidence type="ECO:0000313" key="1">
    <source>
        <dbReference type="EMBL" id="QVL36302.1"/>
    </source>
</evidence>
<keyword evidence="2" id="KW-1185">Reference proteome</keyword>
<protein>
    <submittedName>
        <fullName evidence="1">Methyl-accepting chemotaxis protein</fullName>
    </submittedName>
</protein>
<dbReference type="Proteomes" id="UP000682204">
    <property type="component" value="Chromosome"/>
</dbReference>
<sequence length="584" mass="60898">MGKSLVSRIVFITVVGVTLLSGSLLYFSGRGLQAMGASMARSAEALLAREIEDRDGANDEALAAYGETLAQYLAWISANPIWNFDMDLLGEYTKGMGELPNLAYAVVYDDKGNVAAGAKRSGASLRTFGKDVVLDGKVLGRAEVAIDASYLEVLRREGVAAKDVLTKVFIDEAGRSGKALFWKILFIALAGTAVVIASTVAMLFRIVAPLRRMTGIVEDLGQGEGDLTVRLLLRSEDEVGRLATSLDLFLDKLSRLVGEIVEIAEGLGGDSDRLDALARDSLAGVETMTGAVEQIYVLSESNAAAVEETSAGVEEVAANANASARSAEEGALASARTTELTRDVAGRLREVVAALGRVEASSSENRTKMGALSRGVEAITGLVGAITQIADQTNLLALNAAIEAARAGEAGRGFAVVAEEVRKLAEESNRAAREITTIIAPLRSSTGEAIAAAADAERVLAALSVSALGVQEKLTTGLSEMSGVNDVMQNIATVSSMQSAASAEMAKAIDGIAGATARTVDHLGGIRQSASTTARAFESVVDGARALSEAVAGLRRLLGQFKIERERSTVPLPLPASRQGRKGA</sequence>
<evidence type="ECO:0000313" key="2">
    <source>
        <dbReference type="Proteomes" id="UP000682204"/>
    </source>
</evidence>
<reference evidence="1" key="1">
    <citation type="submission" date="2021-05" db="EMBL/GenBank/DDBJ databases">
        <title>An isolated secondary fermenter in methanogenic hydrocarbon-degrading communities.</title>
        <authorList>
            <person name="Liu Y.-F."/>
            <person name="Liu Z.-l."/>
        </authorList>
    </citation>
    <scope>NUCLEOTIDE SEQUENCE</scope>
    <source>
        <strain evidence="1">L-13</strain>
    </source>
</reference>
<dbReference type="EMBL" id="CP074691">
    <property type="protein sequence ID" value="QVL36302.1"/>
    <property type="molecule type" value="Genomic_DNA"/>
</dbReference>
<name>A0ACD1DW21_9BACT</name>
<organism evidence="1 2">
    <name type="scientific">Aminirod propionatiphilus</name>
    <dbReference type="NCBI Taxonomy" id="3415223"/>
    <lineage>
        <taxon>Bacteria</taxon>
        <taxon>Thermotogati</taxon>
        <taxon>Synergistota</taxon>
        <taxon>Synergistia</taxon>
        <taxon>Synergistales</taxon>
        <taxon>Aminiphilaceae</taxon>
        <taxon>Aminirod</taxon>
    </lineage>
</organism>
<gene>
    <name evidence="1" type="ORF">KIH16_00280</name>
</gene>